<name>A0AAV2JZP5_KNICA</name>
<dbReference type="InterPro" id="IPR012919">
    <property type="entry name" value="SUN_dom"/>
</dbReference>
<keyword evidence="2" id="KW-0812">Transmembrane</keyword>
<dbReference type="Pfam" id="PF07738">
    <property type="entry name" value="Sad1_UNC"/>
    <property type="match status" value="1"/>
</dbReference>
<dbReference type="AlphaFoldDB" id="A0AAV2JZP5"/>
<reference evidence="6 7" key="1">
    <citation type="submission" date="2024-04" db="EMBL/GenBank/DDBJ databases">
        <authorList>
            <person name="Waldvogel A.-M."/>
            <person name="Schoenle A."/>
        </authorList>
    </citation>
    <scope>NUCLEOTIDE SEQUENCE [LARGE SCALE GENOMIC DNA]</scope>
</reference>
<dbReference type="GO" id="GO:0034993">
    <property type="term" value="C:meiotic nuclear membrane microtubule tethering complex"/>
    <property type="evidence" value="ECO:0007669"/>
    <property type="project" value="TreeGrafter"/>
</dbReference>
<keyword evidence="3" id="KW-1133">Transmembrane helix</keyword>
<dbReference type="PANTHER" id="PTHR12911:SF8">
    <property type="entry name" value="KLAROID PROTEIN-RELATED"/>
    <property type="match status" value="1"/>
</dbReference>
<evidence type="ECO:0000256" key="3">
    <source>
        <dbReference type="ARBA" id="ARBA00022989"/>
    </source>
</evidence>
<evidence type="ECO:0000313" key="7">
    <source>
        <dbReference type="Proteomes" id="UP001497482"/>
    </source>
</evidence>
<dbReference type="InterPro" id="IPR045119">
    <property type="entry name" value="SUN1-5"/>
</dbReference>
<dbReference type="PANTHER" id="PTHR12911">
    <property type="entry name" value="SAD1/UNC-84-LIKE PROTEIN-RELATED"/>
    <property type="match status" value="1"/>
</dbReference>
<organism evidence="6 7">
    <name type="scientific">Knipowitschia caucasica</name>
    <name type="common">Caucasian dwarf goby</name>
    <name type="synonym">Pomatoschistus caucasicus</name>
    <dbReference type="NCBI Taxonomy" id="637954"/>
    <lineage>
        <taxon>Eukaryota</taxon>
        <taxon>Metazoa</taxon>
        <taxon>Chordata</taxon>
        <taxon>Craniata</taxon>
        <taxon>Vertebrata</taxon>
        <taxon>Euteleostomi</taxon>
        <taxon>Actinopterygii</taxon>
        <taxon>Neopterygii</taxon>
        <taxon>Teleostei</taxon>
        <taxon>Neoteleostei</taxon>
        <taxon>Acanthomorphata</taxon>
        <taxon>Gobiaria</taxon>
        <taxon>Gobiiformes</taxon>
        <taxon>Gobioidei</taxon>
        <taxon>Gobiidae</taxon>
        <taxon>Gobiinae</taxon>
        <taxon>Knipowitschia</taxon>
    </lineage>
</organism>
<feature type="domain" description="SUN" evidence="5">
    <location>
        <begin position="1"/>
        <end position="134"/>
    </location>
</feature>
<protein>
    <recommendedName>
        <fullName evidence="5">SUN domain-containing protein</fullName>
    </recommendedName>
</protein>
<dbReference type="Gene3D" id="2.60.120.260">
    <property type="entry name" value="Galactose-binding domain-like"/>
    <property type="match status" value="1"/>
</dbReference>
<evidence type="ECO:0000256" key="4">
    <source>
        <dbReference type="ARBA" id="ARBA00023136"/>
    </source>
</evidence>
<sequence length="141" mass="16148">MYRSPSGVLRAQHYPLTPGQYWRMEGSSMQLFIAMATHIHISHVTIGHITAEQSPNGNISSAPKEFSVYGLKRFKGEETLLGKFEFQDNGESFQTFEVHEHMDTVFKFVRLQVENNHGSDYTCLYNFRVHGNLPTNPPPLF</sequence>
<evidence type="ECO:0000313" key="6">
    <source>
        <dbReference type="EMBL" id="CAL1580992.1"/>
    </source>
</evidence>
<gene>
    <name evidence="6" type="ORF">KC01_LOCUS11771</name>
</gene>
<dbReference type="GO" id="GO:0005637">
    <property type="term" value="C:nuclear inner membrane"/>
    <property type="evidence" value="ECO:0007669"/>
    <property type="project" value="UniProtKB-SubCell"/>
</dbReference>
<dbReference type="Proteomes" id="UP001497482">
    <property type="component" value="Chromosome 14"/>
</dbReference>
<keyword evidence="4" id="KW-0472">Membrane</keyword>
<evidence type="ECO:0000256" key="1">
    <source>
        <dbReference type="ARBA" id="ARBA00004540"/>
    </source>
</evidence>
<dbReference type="PROSITE" id="PS51469">
    <property type="entry name" value="SUN"/>
    <property type="match status" value="1"/>
</dbReference>
<accession>A0AAV2JZP5</accession>
<keyword evidence="7" id="KW-1185">Reference proteome</keyword>
<comment type="subcellular location">
    <subcellularLocation>
        <location evidence="1">Nucleus inner membrane</location>
    </subcellularLocation>
</comment>
<proteinExistence type="predicted"/>
<dbReference type="GO" id="GO:0043495">
    <property type="term" value="F:protein-membrane adaptor activity"/>
    <property type="evidence" value="ECO:0007669"/>
    <property type="project" value="TreeGrafter"/>
</dbReference>
<evidence type="ECO:0000256" key="2">
    <source>
        <dbReference type="ARBA" id="ARBA00022692"/>
    </source>
</evidence>
<evidence type="ECO:0000259" key="5">
    <source>
        <dbReference type="PROSITE" id="PS51469"/>
    </source>
</evidence>
<dbReference type="EMBL" id="OZ035836">
    <property type="protein sequence ID" value="CAL1580992.1"/>
    <property type="molecule type" value="Genomic_DNA"/>
</dbReference>